<dbReference type="PATRIC" id="fig|1276221.3.peg.379"/>
<dbReference type="InParanoid" id="S5LZQ5"/>
<proteinExistence type="predicted"/>
<name>S5LZQ5_9MOLU</name>
<dbReference type="OrthoDB" id="389844at2"/>
<dbReference type="KEGG" id="sdi:SDIMI_v3c03820"/>
<sequence length="58" mass="7057">MKEHCQNKDCSNELNFMDKKRVYVYDELIEDETAIFVCDDCYKKNKDEENNIDWENSI</sequence>
<gene>
    <name evidence="1" type="ORF">SDIMI_v3c03820</name>
</gene>
<dbReference type="Proteomes" id="UP000014983">
    <property type="component" value="Chromosome"/>
</dbReference>
<dbReference type="HOGENOM" id="CLU_2976982_0_0_14"/>
<evidence type="ECO:0000313" key="2">
    <source>
        <dbReference type="Proteomes" id="UP000014983"/>
    </source>
</evidence>
<organism evidence="1 2">
    <name type="scientific">Spiroplasma diminutum CUAS-1</name>
    <dbReference type="NCBI Taxonomy" id="1276221"/>
    <lineage>
        <taxon>Bacteria</taxon>
        <taxon>Bacillati</taxon>
        <taxon>Mycoplasmatota</taxon>
        <taxon>Mollicutes</taxon>
        <taxon>Entomoplasmatales</taxon>
        <taxon>Spiroplasmataceae</taxon>
        <taxon>Spiroplasma</taxon>
    </lineage>
</organism>
<accession>S5LZQ5</accession>
<dbReference type="EMBL" id="CP005076">
    <property type="protein sequence ID" value="AGR42086.1"/>
    <property type="molecule type" value="Genomic_DNA"/>
</dbReference>
<evidence type="ECO:0000313" key="1">
    <source>
        <dbReference type="EMBL" id="AGR42086.1"/>
    </source>
</evidence>
<reference evidence="1 2" key="1">
    <citation type="journal article" date="2013" name="Genome Biol. Evol.">
        <title>Comparison of metabolic capacities and inference of gene content evolution in mosquito-associated Spiroplasma diminutum and S. taiwanense.</title>
        <authorList>
            <person name="Lo W.S."/>
            <person name="Ku C."/>
            <person name="Chen L.L."/>
            <person name="Chang T.H."/>
            <person name="Kuo C.H."/>
        </authorList>
    </citation>
    <scope>NUCLEOTIDE SEQUENCE [LARGE SCALE GENOMIC DNA]</scope>
    <source>
        <strain evidence="1">CUAS-1</strain>
    </source>
</reference>
<protein>
    <submittedName>
        <fullName evidence="1">Uncharacterized protein</fullName>
    </submittedName>
</protein>
<dbReference type="AlphaFoldDB" id="S5LZQ5"/>
<dbReference type="RefSeq" id="WP_020836319.1">
    <property type="nucleotide sequence ID" value="NC_021833.1"/>
</dbReference>
<keyword evidence="2" id="KW-1185">Reference proteome</keyword>